<feature type="transmembrane region" description="Helical" evidence="9">
    <location>
        <begin position="385"/>
        <end position="410"/>
    </location>
</feature>
<dbReference type="PANTHER" id="PTHR43773:SF1">
    <property type="entry name" value="MAGNESIUM TRANSPORTER MGTE"/>
    <property type="match status" value="1"/>
</dbReference>
<feature type="transmembrane region" description="Helical" evidence="9">
    <location>
        <begin position="422"/>
        <end position="445"/>
    </location>
</feature>
<dbReference type="RefSeq" id="WP_083710896.1">
    <property type="nucleotide sequence ID" value="NZ_LT605205.1"/>
</dbReference>
<comment type="subunit">
    <text evidence="9">Homodimer.</text>
</comment>
<evidence type="ECO:0000313" key="12">
    <source>
        <dbReference type="Proteomes" id="UP000187464"/>
    </source>
</evidence>
<dbReference type="PROSITE" id="PS51371">
    <property type="entry name" value="CBS"/>
    <property type="match status" value="1"/>
</dbReference>
<reference evidence="11 12" key="1">
    <citation type="submission" date="2016-08" db="EMBL/GenBank/DDBJ databases">
        <authorList>
            <person name="Seilhamer J.J."/>
        </authorList>
    </citation>
    <scope>NUCLEOTIDE SEQUENCE [LARGE SCALE GENOMIC DNA]</scope>
    <source>
        <strain evidence="11">M3/6</strain>
    </source>
</reference>
<dbReference type="Pfam" id="PF01769">
    <property type="entry name" value="MgtE"/>
    <property type="match status" value="1"/>
</dbReference>
<keyword evidence="4 9" id="KW-0812">Transmembrane</keyword>
<dbReference type="InterPro" id="IPR006668">
    <property type="entry name" value="Mg_transptr_MgtE_intracell_dom"/>
</dbReference>
<dbReference type="InterPro" id="IPR006667">
    <property type="entry name" value="SLC41_membr_dom"/>
</dbReference>
<dbReference type="SUPFAM" id="SSF158791">
    <property type="entry name" value="MgtE N-terminal domain-like"/>
    <property type="match status" value="1"/>
</dbReference>
<proteinExistence type="inferred from homology"/>
<dbReference type="GO" id="GO:0015095">
    <property type="term" value="F:magnesium ion transmembrane transporter activity"/>
    <property type="evidence" value="ECO:0007669"/>
    <property type="project" value="UniProtKB-UniRule"/>
</dbReference>
<dbReference type="EMBL" id="LT605205">
    <property type="protein sequence ID" value="SCD19307.1"/>
    <property type="molecule type" value="Genomic_DNA"/>
</dbReference>
<dbReference type="Gene3D" id="3.10.580.10">
    <property type="entry name" value="CBS-domain"/>
    <property type="match status" value="1"/>
</dbReference>
<sequence>MMTDTRINFQRLIKERAWTTLKTELTKLDVPDITYLIEHSNQLHSIILFRLLPGEEAKEVFRELHPDKQGEIINGLAHHASRLSDLMNNMDPDDRTALFEELPGKIAQQLMQLLSTENLKKTTQLLGYPEESIGRLMTPQYVAVKLHFTVAETLQHIRRFGKESETLDIVYVVDQHWKLLDDLPIRDILLADPDEKIEDLIDHKLVVLNAFDDQETAVQIFKDYNRVALPVVDSTNTLLGIVTIDDIFDVAEEEDTEDFHKFGAMQNAVINPVLATVSFLYKKRVGWLLVLVFMNVFSGYAMSQFENVIETVVALVFFLPLLIDSGGNAGSQSATLMIRALAIGDVRRQDWIRLLSKELAVSLLLGITMAAGVSLIATWRAPDIIPVVALTMLATVMVGSMIGMLLPLIFTRMKLDPATASAPMITTISDIMGVLIYFSMAKWFFGL</sequence>
<evidence type="ECO:0000256" key="3">
    <source>
        <dbReference type="ARBA" id="ARBA00022448"/>
    </source>
</evidence>
<keyword evidence="8" id="KW-0129">CBS domain</keyword>
<comment type="similarity">
    <text evidence="2 9">Belongs to the SLC41A transporter family.</text>
</comment>
<dbReference type="NCBIfam" id="TIGR00400">
    <property type="entry name" value="mgtE"/>
    <property type="match status" value="1"/>
</dbReference>
<keyword evidence="6 9" id="KW-1133">Transmembrane helix</keyword>
<dbReference type="STRING" id="1642647.PSM36_0477"/>
<dbReference type="SMART" id="SM00116">
    <property type="entry name" value="CBS"/>
    <property type="match status" value="1"/>
</dbReference>
<keyword evidence="9" id="KW-0479">Metal-binding</keyword>
<feature type="domain" description="CBS" evidence="10">
    <location>
        <begin position="201"/>
        <end position="257"/>
    </location>
</feature>
<feature type="transmembrane region" description="Helical" evidence="9">
    <location>
        <begin position="359"/>
        <end position="379"/>
    </location>
</feature>
<evidence type="ECO:0000313" key="11">
    <source>
        <dbReference type="EMBL" id="SCD19307.1"/>
    </source>
</evidence>
<evidence type="ECO:0000256" key="4">
    <source>
        <dbReference type="ARBA" id="ARBA00022692"/>
    </source>
</evidence>
<feature type="transmembrane region" description="Helical" evidence="9">
    <location>
        <begin position="285"/>
        <end position="302"/>
    </location>
</feature>
<dbReference type="Pfam" id="PF03448">
    <property type="entry name" value="MgtE_N"/>
    <property type="match status" value="1"/>
</dbReference>
<dbReference type="KEGG" id="psac:PSM36_0477"/>
<dbReference type="Pfam" id="PF00571">
    <property type="entry name" value="CBS"/>
    <property type="match status" value="1"/>
</dbReference>
<dbReference type="CDD" id="cd04606">
    <property type="entry name" value="CBS_pair_Mg_transporter"/>
    <property type="match status" value="1"/>
</dbReference>
<dbReference type="Gene3D" id="1.10.357.20">
    <property type="entry name" value="SLC41 divalent cation transporters, integral membrane domain"/>
    <property type="match status" value="1"/>
</dbReference>
<comment type="function">
    <text evidence="9">Acts as a magnesium transporter.</text>
</comment>
<keyword evidence="9" id="KW-1003">Cell membrane</keyword>
<evidence type="ECO:0000256" key="9">
    <source>
        <dbReference type="RuleBase" id="RU362011"/>
    </source>
</evidence>
<dbReference type="SUPFAM" id="SSF161093">
    <property type="entry name" value="MgtE membrane domain-like"/>
    <property type="match status" value="1"/>
</dbReference>
<dbReference type="InterPro" id="IPR038076">
    <property type="entry name" value="MgtE_N_sf"/>
</dbReference>
<gene>
    <name evidence="11" type="ORF">PSM36_0477</name>
</gene>
<dbReference type="InterPro" id="IPR046342">
    <property type="entry name" value="CBS_dom_sf"/>
</dbReference>
<dbReference type="SUPFAM" id="SSF54631">
    <property type="entry name" value="CBS-domain pair"/>
    <property type="match status" value="1"/>
</dbReference>
<dbReference type="GO" id="GO:0005886">
    <property type="term" value="C:plasma membrane"/>
    <property type="evidence" value="ECO:0007669"/>
    <property type="project" value="UniProtKB-SubCell"/>
</dbReference>
<name>A0A1R3T445_9BACT</name>
<evidence type="ECO:0000256" key="1">
    <source>
        <dbReference type="ARBA" id="ARBA00004141"/>
    </source>
</evidence>
<protein>
    <recommendedName>
        <fullName evidence="9">Magnesium transporter MgtE</fullName>
    </recommendedName>
</protein>
<evidence type="ECO:0000256" key="8">
    <source>
        <dbReference type="PROSITE-ProRule" id="PRU00703"/>
    </source>
</evidence>
<dbReference type="Gene3D" id="1.25.60.10">
    <property type="entry name" value="MgtE N-terminal domain-like"/>
    <property type="match status" value="1"/>
</dbReference>
<organism evidence="11 12">
    <name type="scientific">Proteiniphilum saccharofermentans</name>
    <dbReference type="NCBI Taxonomy" id="1642647"/>
    <lineage>
        <taxon>Bacteria</taxon>
        <taxon>Pseudomonadati</taxon>
        <taxon>Bacteroidota</taxon>
        <taxon>Bacteroidia</taxon>
        <taxon>Bacteroidales</taxon>
        <taxon>Dysgonomonadaceae</taxon>
        <taxon>Proteiniphilum</taxon>
    </lineage>
</organism>
<feature type="transmembrane region" description="Helical" evidence="9">
    <location>
        <begin position="314"/>
        <end position="338"/>
    </location>
</feature>
<keyword evidence="12" id="KW-1185">Reference proteome</keyword>
<evidence type="ECO:0000256" key="5">
    <source>
        <dbReference type="ARBA" id="ARBA00022842"/>
    </source>
</evidence>
<dbReference type="Proteomes" id="UP000187464">
    <property type="component" value="Chromosome I"/>
</dbReference>
<dbReference type="GO" id="GO:0046872">
    <property type="term" value="F:metal ion binding"/>
    <property type="evidence" value="ECO:0007669"/>
    <property type="project" value="UniProtKB-KW"/>
</dbReference>
<dbReference type="InterPro" id="IPR036739">
    <property type="entry name" value="SLC41_membr_dom_sf"/>
</dbReference>
<comment type="subcellular location">
    <subcellularLocation>
        <location evidence="9">Cell membrane</location>
        <topology evidence="9">Multi-pass membrane protein</topology>
    </subcellularLocation>
    <subcellularLocation>
        <location evidence="1">Membrane</location>
        <topology evidence="1">Multi-pass membrane protein</topology>
    </subcellularLocation>
</comment>
<keyword evidence="5 9" id="KW-0460">Magnesium</keyword>
<dbReference type="SMART" id="SM00924">
    <property type="entry name" value="MgtE_N"/>
    <property type="match status" value="1"/>
</dbReference>
<dbReference type="InterPro" id="IPR000644">
    <property type="entry name" value="CBS_dom"/>
</dbReference>
<evidence type="ECO:0000256" key="7">
    <source>
        <dbReference type="ARBA" id="ARBA00023136"/>
    </source>
</evidence>
<accession>A0A1R3T445</accession>
<dbReference type="PANTHER" id="PTHR43773">
    <property type="entry name" value="MAGNESIUM TRANSPORTER MGTE"/>
    <property type="match status" value="1"/>
</dbReference>
<evidence type="ECO:0000256" key="2">
    <source>
        <dbReference type="ARBA" id="ARBA00009749"/>
    </source>
</evidence>
<dbReference type="AlphaFoldDB" id="A0A1R3T445"/>
<keyword evidence="7 9" id="KW-0472">Membrane</keyword>
<evidence type="ECO:0000256" key="6">
    <source>
        <dbReference type="ARBA" id="ARBA00022989"/>
    </source>
</evidence>
<evidence type="ECO:0000259" key="10">
    <source>
        <dbReference type="PROSITE" id="PS51371"/>
    </source>
</evidence>
<keyword evidence="3 9" id="KW-0813">Transport</keyword>
<dbReference type="InterPro" id="IPR006669">
    <property type="entry name" value="MgtE_transporter"/>
</dbReference>